<reference evidence="4 5" key="1">
    <citation type="submission" date="2019-12" db="EMBL/GenBank/DDBJ databases">
        <title>Isolation and characterization of three novel carbon monoxide-oxidizing members of Halobacteria from salione crusts and soils.</title>
        <authorList>
            <person name="Myers M.R."/>
            <person name="King G.M."/>
        </authorList>
    </citation>
    <scope>NUCLEOTIDE SEQUENCE [LARGE SCALE GENOMIC DNA]</scope>
    <source>
        <strain evidence="4 5">PCN9</strain>
    </source>
</reference>
<evidence type="ECO:0000256" key="2">
    <source>
        <dbReference type="SAM" id="Phobius"/>
    </source>
</evidence>
<accession>A0A6B0SM71</accession>
<feature type="region of interest" description="Disordered" evidence="1">
    <location>
        <begin position="32"/>
        <end position="67"/>
    </location>
</feature>
<dbReference type="OrthoDB" id="239338at2157"/>
<organism evidence="4 5">
    <name type="scientific">Halobacterium bonnevillei</name>
    <dbReference type="NCBI Taxonomy" id="2692200"/>
    <lineage>
        <taxon>Archaea</taxon>
        <taxon>Methanobacteriati</taxon>
        <taxon>Methanobacteriota</taxon>
        <taxon>Stenosarchaea group</taxon>
        <taxon>Halobacteria</taxon>
        <taxon>Halobacteriales</taxon>
        <taxon>Halobacteriaceae</taxon>
        <taxon>Halobacterium</taxon>
    </lineage>
</organism>
<feature type="region of interest" description="Disordered" evidence="1">
    <location>
        <begin position="311"/>
        <end position="352"/>
    </location>
</feature>
<keyword evidence="5" id="KW-1185">Reference proteome</keyword>
<proteinExistence type="predicted"/>
<name>A0A6B0SM71_9EURY</name>
<feature type="domain" description="DUF4350" evidence="3">
    <location>
        <begin position="120"/>
        <end position="305"/>
    </location>
</feature>
<sequence length="352" mass="34395">MRTRDVARGIGVVAVVAIVVLAATVAGGLLVSSPTNVGEAPTPDAYDTGSLDASPIASDGDVTAPDGESKTVVVDVSHGNDVSEDAIQPFVDALVESGHEVRFYGGSSSTGIGAPTQSGSPFNETLRSADALVVVSPAATYDDDEAAGVEAFADAGGRVLLAADPPTTTTSDQPISIPGLDTGGSVSAAGQPANLAGQFDVTFGNGYLYDMADNANNFQHVYASGDGGIADGVEDAILGGAVPLRTGPDASVVLSVGDAALSTTRETGSYAVAARTGNVIAVGDTDVLTSGMATTGDNDVLASNLAAFLVSGDKEPGEPSNGGTGGQPPTGSGAMIGSAASTGSAGMVTAAD</sequence>
<gene>
    <name evidence="4" type="ORF">GRX66_08325</name>
</gene>
<keyword evidence="2" id="KW-1133">Transmembrane helix</keyword>
<dbReference type="RefSeq" id="WP_159526151.1">
    <property type="nucleotide sequence ID" value="NZ_WUUU01000052.1"/>
</dbReference>
<dbReference type="Proteomes" id="UP000471521">
    <property type="component" value="Unassembled WGS sequence"/>
</dbReference>
<dbReference type="AlphaFoldDB" id="A0A6B0SM71"/>
<evidence type="ECO:0000313" key="5">
    <source>
        <dbReference type="Proteomes" id="UP000471521"/>
    </source>
</evidence>
<feature type="transmembrane region" description="Helical" evidence="2">
    <location>
        <begin position="12"/>
        <end position="31"/>
    </location>
</feature>
<keyword evidence="2" id="KW-0472">Membrane</keyword>
<comment type="caution">
    <text evidence="4">The sequence shown here is derived from an EMBL/GenBank/DDBJ whole genome shotgun (WGS) entry which is preliminary data.</text>
</comment>
<dbReference type="InterPro" id="IPR025646">
    <property type="entry name" value="DUF4350"/>
</dbReference>
<evidence type="ECO:0000259" key="3">
    <source>
        <dbReference type="Pfam" id="PF14258"/>
    </source>
</evidence>
<protein>
    <recommendedName>
        <fullName evidence="3">DUF4350 domain-containing protein</fullName>
    </recommendedName>
</protein>
<dbReference type="EMBL" id="WUUU01000052">
    <property type="protein sequence ID" value="MXR20613.1"/>
    <property type="molecule type" value="Genomic_DNA"/>
</dbReference>
<keyword evidence="2" id="KW-0812">Transmembrane</keyword>
<dbReference type="Pfam" id="PF14258">
    <property type="entry name" value="DUF4350"/>
    <property type="match status" value="1"/>
</dbReference>
<evidence type="ECO:0000256" key="1">
    <source>
        <dbReference type="SAM" id="MobiDB-lite"/>
    </source>
</evidence>
<evidence type="ECO:0000313" key="4">
    <source>
        <dbReference type="EMBL" id="MXR20613.1"/>
    </source>
</evidence>